<comment type="similarity">
    <text evidence="1">Belongs to the eukaryotic-type primase small subunit family.</text>
</comment>
<dbReference type="InParanoid" id="A0A674AI20"/>
<proteinExistence type="inferred from homology"/>
<dbReference type="GeneTree" id="ENSGT00390000011466"/>
<reference evidence="4" key="1">
    <citation type="submission" date="2025-08" db="UniProtKB">
        <authorList>
            <consortium name="Ensembl"/>
        </authorList>
    </citation>
    <scope>IDENTIFICATION</scope>
</reference>
<dbReference type="PANTHER" id="PTHR10536">
    <property type="entry name" value="DNA PRIMASE SMALL SUBUNIT"/>
    <property type="match status" value="1"/>
</dbReference>
<protein>
    <recommendedName>
        <fullName evidence="3">DNA primase AEP</fullName>
        <ecNumber evidence="3">2.7.7.102</ecNumber>
    </recommendedName>
</protein>
<dbReference type="Pfam" id="PF01896">
    <property type="entry name" value="DNA_primase_S"/>
    <property type="match status" value="1"/>
</dbReference>
<evidence type="ECO:0000256" key="3">
    <source>
        <dbReference type="ARBA" id="ARBA00044768"/>
    </source>
</evidence>
<dbReference type="GO" id="GO:0006269">
    <property type="term" value="P:DNA replication, synthesis of primer"/>
    <property type="evidence" value="ECO:0007669"/>
    <property type="project" value="InterPro"/>
</dbReference>
<evidence type="ECO:0000256" key="2">
    <source>
        <dbReference type="ARBA" id="ARBA00044677"/>
    </source>
</evidence>
<dbReference type="Gene3D" id="3.90.920.10">
    <property type="entry name" value="DNA primase, PRIM domain"/>
    <property type="match status" value="1"/>
</dbReference>
<dbReference type="GO" id="GO:0003899">
    <property type="term" value="F:DNA-directed RNA polymerase activity"/>
    <property type="evidence" value="ECO:0007669"/>
    <property type="project" value="InterPro"/>
</dbReference>
<dbReference type="EC" id="2.7.7.102" evidence="3"/>
<sequence length="151" mass="17641">MPAADYDQAPLLDLLPLYYRRLFPFSQFYRWLKYGRSFSTLNEKVMQKINLYKIDVGAVYSHRPNQYNTVKSGSFQALEKELVFDVDMTDYDNIRSCCSAADICPKCCTLMTIVIRILDRALGDVFGFRYTVNKWSQFENCHANILVFIND</sequence>
<name>A0A674AI20_SALTR</name>
<evidence type="ECO:0000313" key="4">
    <source>
        <dbReference type="Ensembl" id="ENSSTUP00000057966.1"/>
    </source>
</evidence>
<keyword evidence="5" id="KW-1185">Reference proteome</keyword>
<reference evidence="4" key="2">
    <citation type="submission" date="2025-09" db="UniProtKB">
        <authorList>
            <consortium name="Ensembl"/>
        </authorList>
    </citation>
    <scope>IDENTIFICATION</scope>
</reference>
<evidence type="ECO:0000313" key="5">
    <source>
        <dbReference type="Proteomes" id="UP000472277"/>
    </source>
</evidence>
<accession>A0A674AI20</accession>
<dbReference type="OMA" id="LMTIVIR"/>
<evidence type="ECO:0000256" key="1">
    <source>
        <dbReference type="ARBA" id="ARBA00009762"/>
    </source>
</evidence>
<dbReference type="Proteomes" id="UP000472277">
    <property type="component" value="Chromosome 27"/>
</dbReference>
<dbReference type="AlphaFoldDB" id="A0A674AI20"/>
<dbReference type="SUPFAM" id="SSF56747">
    <property type="entry name" value="Prim-pol domain"/>
    <property type="match status" value="1"/>
</dbReference>
<organism evidence="4 5">
    <name type="scientific">Salmo trutta</name>
    <name type="common">Brown trout</name>
    <dbReference type="NCBI Taxonomy" id="8032"/>
    <lineage>
        <taxon>Eukaryota</taxon>
        <taxon>Metazoa</taxon>
        <taxon>Chordata</taxon>
        <taxon>Craniata</taxon>
        <taxon>Vertebrata</taxon>
        <taxon>Euteleostomi</taxon>
        <taxon>Actinopterygii</taxon>
        <taxon>Neopterygii</taxon>
        <taxon>Teleostei</taxon>
        <taxon>Protacanthopterygii</taxon>
        <taxon>Salmoniformes</taxon>
        <taxon>Salmonidae</taxon>
        <taxon>Salmoninae</taxon>
        <taxon>Salmo</taxon>
    </lineage>
</organism>
<dbReference type="InterPro" id="IPR002755">
    <property type="entry name" value="DNA_primase_S"/>
</dbReference>
<dbReference type="Ensembl" id="ENSSTUT00000060821.1">
    <property type="protein sequence ID" value="ENSSTUP00000057966.1"/>
    <property type="gene ID" value="ENSSTUG00000024806.1"/>
</dbReference>
<comment type="catalytic activity">
    <reaction evidence="2">
        <text>ssDNA + n NTP = ssDNA/pppN(pN)n-1 hybrid + (n-1) diphosphate.</text>
        <dbReference type="EC" id="2.7.7.102"/>
    </reaction>
</comment>